<dbReference type="WBParaSite" id="PSAMB.scaffold17893size1037.g37435.t2">
    <property type="protein sequence ID" value="PSAMB.scaffold17893size1037.g37435.t2"/>
    <property type="gene ID" value="PSAMB.scaffold17893size1037.g37435"/>
</dbReference>
<dbReference type="Proteomes" id="UP000887566">
    <property type="component" value="Unplaced"/>
</dbReference>
<feature type="compositionally biased region" description="Pro residues" evidence="2">
    <location>
        <begin position="37"/>
        <end position="54"/>
    </location>
</feature>
<accession>A0A914VCA0</accession>
<keyword evidence="1" id="KW-0175">Coiled coil</keyword>
<reference evidence="4" key="1">
    <citation type="submission" date="2022-11" db="UniProtKB">
        <authorList>
            <consortium name="WormBaseParasite"/>
        </authorList>
    </citation>
    <scope>IDENTIFICATION</scope>
</reference>
<evidence type="ECO:0000256" key="1">
    <source>
        <dbReference type="SAM" id="Coils"/>
    </source>
</evidence>
<dbReference type="AlphaFoldDB" id="A0A914VCA0"/>
<organism evidence="3 4">
    <name type="scientific">Plectus sambesii</name>
    <dbReference type="NCBI Taxonomy" id="2011161"/>
    <lineage>
        <taxon>Eukaryota</taxon>
        <taxon>Metazoa</taxon>
        <taxon>Ecdysozoa</taxon>
        <taxon>Nematoda</taxon>
        <taxon>Chromadorea</taxon>
        <taxon>Plectida</taxon>
        <taxon>Plectina</taxon>
        <taxon>Plectoidea</taxon>
        <taxon>Plectidae</taxon>
        <taxon>Plectus</taxon>
    </lineage>
</organism>
<name>A0A914VCA0_9BILA</name>
<evidence type="ECO:0000313" key="3">
    <source>
        <dbReference type="Proteomes" id="UP000887566"/>
    </source>
</evidence>
<feature type="region of interest" description="Disordered" evidence="2">
    <location>
        <begin position="1"/>
        <end position="72"/>
    </location>
</feature>
<evidence type="ECO:0000256" key="2">
    <source>
        <dbReference type="SAM" id="MobiDB-lite"/>
    </source>
</evidence>
<sequence>MPKRTGPRDTAKDIILGLEPSGQGPREPREGRMSAVPKPPPPRPRPIPVAPVTPLPQRDPLIDQRLAGTERTTKGMMDELARLQAQLRDYQNQHAQAISNE</sequence>
<keyword evidence="3" id="KW-1185">Reference proteome</keyword>
<feature type="coiled-coil region" evidence="1">
    <location>
        <begin position="73"/>
        <end position="100"/>
    </location>
</feature>
<proteinExistence type="predicted"/>
<feature type="compositionally biased region" description="Basic and acidic residues" evidence="2">
    <location>
        <begin position="1"/>
        <end position="12"/>
    </location>
</feature>
<evidence type="ECO:0000313" key="4">
    <source>
        <dbReference type="WBParaSite" id="PSAMB.scaffold17893size1037.g37435.t2"/>
    </source>
</evidence>
<protein>
    <submittedName>
        <fullName evidence="4">Uncharacterized protein</fullName>
    </submittedName>
</protein>